<sequence>MIEGPDQNHFEAHYSPWRLLLLSLLGIGFVSAGLWMIGAFGEPPTPRRLSPEMAYAIGWVCILFFGALAVFLLKKAMTGGLAVRVDQVGIFDARVSDTIIPWASIVSMGSYSIRQTKFFGFELSDAGTLNLKRYTRMSAAANRSLTGFPYAISMTGTDKSHSDLLAAIDRFAPRSI</sequence>
<protein>
    <recommendedName>
        <fullName evidence="4">PH domain-containing protein</fullName>
    </recommendedName>
</protein>
<dbReference type="OrthoDB" id="4761879at2"/>
<dbReference type="EMBL" id="WTYX01000001">
    <property type="protein sequence ID" value="MXO90452.1"/>
    <property type="molecule type" value="Genomic_DNA"/>
</dbReference>
<dbReference type="AlphaFoldDB" id="A0A844ZT18"/>
<comment type="caution">
    <text evidence="2">The sequence shown here is derived from an EMBL/GenBank/DDBJ whole genome shotgun (WGS) entry which is preliminary data.</text>
</comment>
<dbReference type="RefSeq" id="WP_160603911.1">
    <property type="nucleotide sequence ID" value="NZ_WTYX01000001.1"/>
</dbReference>
<keyword evidence="3" id="KW-1185">Reference proteome</keyword>
<dbReference type="InterPro" id="IPR048136">
    <property type="entry name" value="STM3941-like"/>
</dbReference>
<evidence type="ECO:0008006" key="4">
    <source>
        <dbReference type="Google" id="ProtNLM"/>
    </source>
</evidence>
<feature type="transmembrane region" description="Helical" evidence="1">
    <location>
        <begin position="19"/>
        <end position="41"/>
    </location>
</feature>
<evidence type="ECO:0000313" key="3">
    <source>
        <dbReference type="Proteomes" id="UP000442714"/>
    </source>
</evidence>
<reference evidence="2 3" key="1">
    <citation type="submission" date="2019-12" db="EMBL/GenBank/DDBJ databases">
        <title>Genomic-based taxomic classification of the family Erythrobacteraceae.</title>
        <authorList>
            <person name="Xu L."/>
        </authorList>
    </citation>
    <scope>NUCLEOTIDE SEQUENCE [LARGE SCALE GENOMIC DNA]</scope>
    <source>
        <strain evidence="2 3">KCTC 52763</strain>
    </source>
</reference>
<accession>A0A844ZT18</accession>
<feature type="transmembrane region" description="Helical" evidence="1">
    <location>
        <begin position="53"/>
        <end position="73"/>
    </location>
</feature>
<evidence type="ECO:0000256" key="1">
    <source>
        <dbReference type="SAM" id="Phobius"/>
    </source>
</evidence>
<keyword evidence="1" id="KW-1133">Transmembrane helix</keyword>
<gene>
    <name evidence="2" type="ORF">GRI41_06435</name>
</gene>
<evidence type="ECO:0000313" key="2">
    <source>
        <dbReference type="EMBL" id="MXO90452.1"/>
    </source>
</evidence>
<name>A0A844ZT18_9SPHN</name>
<proteinExistence type="predicted"/>
<keyword evidence="1" id="KW-0812">Transmembrane</keyword>
<dbReference type="NCBIfam" id="NF041635">
    <property type="entry name" value="STM3941_fam"/>
    <property type="match status" value="1"/>
</dbReference>
<keyword evidence="1" id="KW-0472">Membrane</keyword>
<organism evidence="2 3">
    <name type="scientific">Pontixanthobacter aquaemixtae</name>
    <dbReference type="NCBI Taxonomy" id="1958940"/>
    <lineage>
        <taxon>Bacteria</taxon>
        <taxon>Pseudomonadati</taxon>
        <taxon>Pseudomonadota</taxon>
        <taxon>Alphaproteobacteria</taxon>
        <taxon>Sphingomonadales</taxon>
        <taxon>Erythrobacteraceae</taxon>
        <taxon>Pontixanthobacter</taxon>
    </lineage>
</organism>
<dbReference type="Proteomes" id="UP000442714">
    <property type="component" value="Unassembled WGS sequence"/>
</dbReference>